<evidence type="ECO:0000313" key="5">
    <source>
        <dbReference type="Proteomes" id="UP001180515"/>
    </source>
</evidence>
<dbReference type="EMBL" id="JARQAG010000001">
    <property type="protein sequence ID" value="MDT2730727.1"/>
    <property type="molecule type" value="Genomic_DNA"/>
</dbReference>
<protein>
    <submittedName>
        <fullName evidence="4">Spx/MgsR family RNA polymerase-binding regulatory protein</fullName>
    </submittedName>
</protein>
<dbReference type="InterPro" id="IPR006660">
    <property type="entry name" value="Arsenate_reductase-like"/>
</dbReference>
<dbReference type="Pfam" id="PF03960">
    <property type="entry name" value="ArsC"/>
    <property type="match status" value="1"/>
</dbReference>
<evidence type="ECO:0000256" key="2">
    <source>
        <dbReference type="ARBA" id="ARBA00023284"/>
    </source>
</evidence>
<dbReference type="NCBIfam" id="TIGR01617">
    <property type="entry name" value="arsC_related"/>
    <property type="match status" value="1"/>
</dbReference>
<evidence type="ECO:0000256" key="1">
    <source>
        <dbReference type="ARBA" id="ARBA00023157"/>
    </source>
</evidence>
<dbReference type="RefSeq" id="WP_311981830.1">
    <property type="nucleotide sequence ID" value="NZ_JARQAG010000001.1"/>
</dbReference>
<dbReference type="PROSITE" id="PS51353">
    <property type="entry name" value="ARSC"/>
    <property type="match status" value="1"/>
</dbReference>
<name>A0AAE4HU35_9STRE</name>
<comment type="caution">
    <text evidence="4">The sequence shown here is derived from an EMBL/GenBank/DDBJ whole genome shotgun (WGS) entry which is preliminary data.</text>
</comment>
<dbReference type="PANTHER" id="PTHR30041">
    <property type="entry name" value="ARSENATE REDUCTASE"/>
    <property type="match status" value="1"/>
</dbReference>
<dbReference type="Gene3D" id="3.40.30.10">
    <property type="entry name" value="Glutaredoxin"/>
    <property type="match status" value="1"/>
</dbReference>
<sequence length="119" mass="13617">MITFYEYPKCSTCQRAKKELKSLVDQFESVDIKSNPPVASVIKDWMESSNYTIKNFFNTSGNSYKEMGLKDTIDQLSVDEAAELLSKDGMLIKRPILVQNDKVLQIGARKPYDEDLLKK</sequence>
<dbReference type="InterPro" id="IPR036249">
    <property type="entry name" value="Thioredoxin-like_sf"/>
</dbReference>
<dbReference type="AlphaFoldDB" id="A0AAE4HU35"/>
<dbReference type="Proteomes" id="UP001180515">
    <property type="component" value="Unassembled WGS sequence"/>
</dbReference>
<reference evidence="4" key="1">
    <citation type="submission" date="2023-03" db="EMBL/GenBank/DDBJ databases">
        <authorList>
            <person name="Shen W."/>
            <person name="Cai J."/>
        </authorList>
    </citation>
    <scope>NUCLEOTIDE SEQUENCE</scope>
    <source>
        <strain evidence="4">P82-2</strain>
    </source>
</reference>
<keyword evidence="2" id="KW-0676">Redox-active center</keyword>
<dbReference type="InterPro" id="IPR006504">
    <property type="entry name" value="Tscrpt_reg_Spx/MgsR"/>
</dbReference>
<gene>
    <name evidence="4" type="ORF">P7G31_00475</name>
</gene>
<evidence type="ECO:0000256" key="3">
    <source>
        <dbReference type="PROSITE-ProRule" id="PRU01282"/>
    </source>
</evidence>
<evidence type="ECO:0000313" key="4">
    <source>
        <dbReference type="EMBL" id="MDT2730727.1"/>
    </source>
</evidence>
<proteinExistence type="inferred from homology"/>
<dbReference type="SUPFAM" id="SSF52833">
    <property type="entry name" value="Thioredoxin-like"/>
    <property type="match status" value="1"/>
</dbReference>
<comment type="similarity">
    <text evidence="3">Belongs to the ArsC family.</text>
</comment>
<accession>A0AAE4HU35</accession>
<keyword evidence="1" id="KW-1015">Disulfide bond</keyword>
<dbReference type="PANTHER" id="PTHR30041:SF8">
    <property type="entry name" value="PROTEIN YFFB"/>
    <property type="match status" value="1"/>
</dbReference>
<organism evidence="4 5">
    <name type="scientific">Streptococcus parauberis</name>
    <dbReference type="NCBI Taxonomy" id="1348"/>
    <lineage>
        <taxon>Bacteria</taxon>
        <taxon>Bacillati</taxon>
        <taxon>Bacillota</taxon>
        <taxon>Bacilli</taxon>
        <taxon>Lactobacillales</taxon>
        <taxon>Streptococcaceae</taxon>
        <taxon>Streptococcus</taxon>
    </lineage>
</organism>